<dbReference type="GO" id="GO:0006606">
    <property type="term" value="P:protein import into nucleus"/>
    <property type="evidence" value="ECO:0007669"/>
    <property type="project" value="TreeGrafter"/>
</dbReference>
<evidence type="ECO:0000259" key="2">
    <source>
        <dbReference type="Pfam" id="PF25567"/>
    </source>
</evidence>
<dbReference type="InterPro" id="IPR011989">
    <property type="entry name" value="ARM-like"/>
</dbReference>
<accession>A0AAV4VG13</accession>
<dbReference type="Proteomes" id="UP001054837">
    <property type="component" value="Unassembled WGS sequence"/>
</dbReference>
<dbReference type="GO" id="GO:0042273">
    <property type="term" value="P:ribosomal large subunit biogenesis"/>
    <property type="evidence" value="ECO:0007669"/>
    <property type="project" value="TreeGrafter"/>
</dbReference>
<protein>
    <submittedName>
        <fullName evidence="3">HEAT repeat-containing protein 3</fullName>
    </submittedName>
</protein>
<proteinExistence type="inferred from homology"/>
<dbReference type="EMBL" id="BPLQ01012875">
    <property type="protein sequence ID" value="GIY68493.1"/>
    <property type="molecule type" value="Genomic_DNA"/>
</dbReference>
<dbReference type="Pfam" id="PF25567">
    <property type="entry name" value="TPR_SYO1"/>
    <property type="match status" value="1"/>
</dbReference>
<evidence type="ECO:0000313" key="3">
    <source>
        <dbReference type="EMBL" id="GIY68493.1"/>
    </source>
</evidence>
<evidence type="ECO:0000256" key="1">
    <source>
        <dbReference type="ARBA" id="ARBA00049983"/>
    </source>
</evidence>
<dbReference type="InterPro" id="IPR016024">
    <property type="entry name" value="ARM-type_fold"/>
</dbReference>
<dbReference type="GO" id="GO:0051082">
    <property type="term" value="F:unfolded protein binding"/>
    <property type="evidence" value="ECO:0007669"/>
    <property type="project" value="TreeGrafter"/>
</dbReference>
<keyword evidence="4" id="KW-1185">Reference proteome</keyword>
<dbReference type="InterPro" id="IPR052616">
    <property type="entry name" value="SYO1-like"/>
</dbReference>
<comment type="caution">
    <text evidence="3">The sequence shown here is derived from an EMBL/GenBank/DDBJ whole genome shotgun (WGS) entry which is preliminary data.</text>
</comment>
<feature type="domain" description="SYO1-like TPR repeats" evidence="2">
    <location>
        <begin position="384"/>
        <end position="642"/>
    </location>
</feature>
<sequence length="645" mass="72633">MGKMKNKKQKKVFNPTGLPPKEKFEFGEHNFKIHVYLDASTVGLIKEKLKSKNVEDQECAAVMMTNFANDEKFLAALIDEKLIKVAAPLMLDNSLSIRHAVTGCLRYIAACGDVKTCDAMIEQGVMSCLNMLFQEYKDSWMPVEKSVKIDSKRELLIKACNLLWNLCENSLNAVQEFNESNFIHILLPYLDIDTYGIGVTLAVVQSLHAVSECNPHLEAILKEPTVQLKLEALMLLPTTDSNNILLRTLAAGIKLNVYSSSLHCDSMKDVATSILKVVSSTFSEQINVHLESLKDHTEAFKGIEKEKKNNENALEEKFDKINKTVEILETILSAKQISSEILGSFLQDEDEEGEWDDMSSAGSEDAALSDEEMEVDNALTLSSAVHEVIVKENFFEKVLRQIMLPKDDTMKILEADEKTNECLKKIETFRCITLLCMNNMMEKLSVDDFGGPAKISELWIFLGNLLLNETDLNDTEKVEAVTRLLGATVRKLSEAKYSTQFSQLEESHLQFFIKIFNQTLDPRIKVHIIHVLGGIGYLIGFINTPASANLIKMIGLFLLDICSKGIDMWVTTEALDAIFDVFAEDPIDVIAQEINLVGKLMSFLPMLKAKIKQQKKHLGDHLPVIMTAKENLLRFINYKKNLHKK</sequence>
<evidence type="ECO:0000313" key="4">
    <source>
        <dbReference type="Proteomes" id="UP001054837"/>
    </source>
</evidence>
<dbReference type="InterPro" id="IPR057990">
    <property type="entry name" value="TPR_SYO1"/>
</dbReference>
<name>A0AAV4VG13_9ARAC</name>
<comment type="similarity">
    <text evidence="1">Belongs to the nuclear import and ribosome assembly adapter family.</text>
</comment>
<dbReference type="SUPFAM" id="SSF48371">
    <property type="entry name" value="ARM repeat"/>
    <property type="match status" value="1"/>
</dbReference>
<dbReference type="PANTHER" id="PTHR13347:SF1">
    <property type="entry name" value="HEAT REPEAT-CONTAINING PROTEIN 3"/>
    <property type="match status" value="1"/>
</dbReference>
<dbReference type="PANTHER" id="PTHR13347">
    <property type="entry name" value="HEAT REPEAT-CONTAINING PROTEIN 3"/>
    <property type="match status" value="1"/>
</dbReference>
<reference evidence="3 4" key="1">
    <citation type="submission" date="2021-06" db="EMBL/GenBank/DDBJ databases">
        <title>Caerostris darwini draft genome.</title>
        <authorList>
            <person name="Kono N."/>
            <person name="Arakawa K."/>
        </authorList>
    </citation>
    <scope>NUCLEOTIDE SEQUENCE [LARGE SCALE GENOMIC DNA]</scope>
</reference>
<gene>
    <name evidence="3" type="primary">HEATR3</name>
    <name evidence="3" type="ORF">CDAR_398421</name>
</gene>
<dbReference type="AlphaFoldDB" id="A0AAV4VG13"/>
<organism evidence="3 4">
    <name type="scientific">Caerostris darwini</name>
    <dbReference type="NCBI Taxonomy" id="1538125"/>
    <lineage>
        <taxon>Eukaryota</taxon>
        <taxon>Metazoa</taxon>
        <taxon>Ecdysozoa</taxon>
        <taxon>Arthropoda</taxon>
        <taxon>Chelicerata</taxon>
        <taxon>Arachnida</taxon>
        <taxon>Araneae</taxon>
        <taxon>Araneomorphae</taxon>
        <taxon>Entelegynae</taxon>
        <taxon>Araneoidea</taxon>
        <taxon>Araneidae</taxon>
        <taxon>Caerostris</taxon>
    </lineage>
</organism>
<dbReference type="Gene3D" id="1.25.10.10">
    <property type="entry name" value="Leucine-rich Repeat Variant"/>
    <property type="match status" value="1"/>
</dbReference>